<evidence type="ECO:0000313" key="6">
    <source>
        <dbReference type="RefSeq" id="XP_010922586.1"/>
    </source>
</evidence>
<dbReference type="InterPro" id="IPR036533">
    <property type="entry name" value="BAG_dom_sf"/>
</dbReference>
<feature type="domain" description="BAG" evidence="4">
    <location>
        <begin position="133"/>
        <end position="214"/>
    </location>
</feature>
<dbReference type="GO" id="GO:0051087">
    <property type="term" value="F:protein-folding chaperone binding"/>
    <property type="evidence" value="ECO:0007669"/>
    <property type="project" value="InterPro"/>
</dbReference>
<dbReference type="Gene3D" id="3.10.20.90">
    <property type="entry name" value="Phosphatidylinositol 3-kinase Catalytic Subunit, Chain A, domain 1"/>
    <property type="match status" value="1"/>
</dbReference>
<dbReference type="PROSITE" id="PS51035">
    <property type="entry name" value="BAG"/>
    <property type="match status" value="1"/>
</dbReference>
<dbReference type="GeneID" id="105045860"/>
<evidence type="ECO:0000259" key="3">
    <source>
        <dbReference type="PROSITE" id="PS50053"/>
    </source>
</evidence>
<dbReference type="KEGG" id="egu:105045860"/>
<dbReference type="GO" id="GO:0000774">
    <property type="term" value="F:adenyl-nucleotide exchange factor activity"/>
    <property type="evidence" value="ECO:0007669"/>
    <property type="project" value="TreeGrafter"/>
</dbReference>
<dbReference type="SUPFAM" id="SSF54236">
    <property type="entry name" value="Ubiquitin-like"/>
    <property type="match status" value="1"/>
</dbReference>
<dbReference type="Pfam" id="PF02179">
    <property type="entry name" value="BAG"/>
    <property type="match status" value="1"/>
</dbReference>
<reference evidence="6" key="1">
    <citation type="submission" date="2025-08" db="UniProtKB">
        <authorList>
            <consortium name="RefSeq"/>
        </authorList>
    </citation>
    <scope>IDENTIFICATION</scope>
</reference>
<dbReference type="PROSITE" id="PS50053">
    <property type="entry name" value="UBIQUITIN_2"/>
    <property type="match status" value="1"/>
</dbReference>
<dbReference type="InParanoid" id="A0A6I9R933"/>
<dbReference type="AlphaFoldDB" id="A0A6I9R933"/>
<gene>
    <name evidence="6" type="primary">LOC105045860</name>
</gene>
<dbReference type="InterPro" id="IPR029071">
    <property type="entry name" value="Ubiquitin-like_domsf"/>
</dbReference>
<dbReference type="PANTHER" id="PTHR12329">
    <property type="entry name" value="BCL2-ASSOCIATED ATHANOGENE"/>
    <property type="match status" value="1"/>
</dbReference>
<dbReference type="InterPro" id="IPR003103">
    <property type="entry name" value="BAG_domain"/>
</dbReference>
<dbReference type="GO" id="GO:0050821">
    <property type="term" value="P:protein stabilization"/>
    <property type="evidence" value="ECO:0007669"/>
    <property type="project" value="TreeGrafter"/>
</dbReference>
<keyword evidence="1" id="KW-0143">Chaperone</keyword>
<name>A0A6I9R933_ELAGV</name>
<accession>A0A6I9R933</accession>
<dbReference type="OrthoDB" id="417450at2759"/>
<dbReference type="InterPro" id="IPR000626">
    <property type="entry name" value="Ubiquitin-like_dom"/>
</dbReference>
<evidence type="ECO:0000259" key="4">
    <source>
        <dbReference type="PROSITE" id="PS51035"/>
    </source>
</evidence>
<dbReference type="FunCoup" id="A0A6I9R933">
    <property type="interactions" value="509"/>
</dbReference>
<sequence length="264" mass="29444">MRRSSSKPASNNGSKERIEWEMRPGGMLVQKREDGVGAAGPTIKIKVSHGSYQHEITVPAQSTFGELKKVLAQETGLEPQEQRLLFRGKEKENDECLHMVGVKDMSKVLLLEDPASKERKLEQMKRDLGISKACEAVVRVKVEVDKLAEKVTPLESAVHSGTKVAEKEFVVLTELLMMQLLKLDSIEAEGEAKVKRRTEVRRVQNVVETLDLLKARNSNPFSESSNAISVTTQWETFGSGLGSLKAPRPVTSSTKRTNDWELFD</sequence>
<feature type="domain" description="Ubiquitin-like" evidence="3">
    <location>
        <begin position="41"/>
        <end position="111"/>
    </location>
</feature>
<feature type="region of interest" description="Disordered" evidence="2">
    <location>
        <begin position="1"/>
        <end position="26"/>
    </location>
</feature>
<evidence type="ECO:0000256" key="2">
    <source>
        <dbReference type="SAM" id="MobiDB-lite"/>
    </source>
</evidence>
<evidence type="ECO:0000256" key="1">
    <source>
        <dbReference type="ARBA" id="ARBA00023186"/>
    </source>
</evidence>
<dbReference type="Gene3D" id="1.20.58.120">
    <property type="entry name" value="BAG domain"/>
    <property type="match status" value="1"/>
</dbReference>
<dbReference type="Proteomes" id="UP000504607">
    <property type="component" value="Chromosome 5"/>
</dbReference>
<dbReference type="Pfam" id="PF00240">
    <property type="entry name" value="ubiquitin"/>
    <property type="match status" value="1"/>
</dbReference>
<dbReference type="RefSeq" id="XP_010922586.1">
    <property type="nucleotide sequence ID" value="XM_010924284.3"/>
</dbReference>
<feature type="region of interest" description="Disordered" evidence="2">
    <location>
        <begin position="245"/>
        <end position="264"/>
    </location>
</feature>
<protein>
    <submittedName>
        <fullName evidence="6">BAG family molecular chaperone regulator 4</fullName>
    </submittedName>
</protein>
<dbReference type="SMART" id="SM00264">
    <property type="entry name" value="BAG"/>
    <property type="match status" value="1"/>
</dbReference>
<dbReference type="SMART" id="SM00213">
    <property type="entry name" value="UBQ"/>
    <property type="match status" value="1"/>
</dbReference>
<feature type="compositionally biased region" description="Polar residues" evidence="2">
    <location>
        <begin position="1"/>
        <end position="13"/>
    </location>
</feature>
<dbReference type="PANTHER" id="PTHR12329:SF16">
    <property type="entry name" value="BAG FAMILY MOLECULAR CHAPERONE REGULATOR 1"/>
    <property type="match status" value="1"/>
</dbReference>
<dbReference type="InterPro" id="IPR039773">
    <property type="entry name" value="BAG_chaperone_regulator"/>
</dbReference>
<dbReference type="GO" id="GO:0005737">
    <property type="term" value="C:cytoplasm"/>
    <property type="evidence" value="ECO:0007669"/>
    <property type="project" value="TreeGrafter"/>
</dbReference>
<keyword evidence="5" id="KW-1185">Reference proteome</keyword>
<evidence type="ECO:0000313" key="5">
    <source>
        <dbReference type="Proteomes" id="UP000504607"/>
    </source>
</evidence>
<organism evidence="5 6">
    <name type="scientific">Elaeis guineensis var. tenera</name>
    <name type="common">Oil palm</name>
    <dbReference type="NCBI Taxonomy" id="51953"/>
    <lineage>
        <taxon>Eukaryota</taxon>
        <taxon>Viridiplantae</taxon>
        <taxon>Streptophyta</taxon>
        <taxon>Embryophyta</taxon>
        <taxon>Tracheophyta</taxon>
        <taxon>Spermatophyta</taxon>
        <taxon>Magnoliopsida</taxon>
        <taxon>Liliopsida</taxon>
        <taxon>Arecaceae</taxon>
        <taxon>Arecoideae</taxon>
        <taxon>Cocoseae</taxon>
        <taxon>Elaeidinae</taxon>
        <taxon>Elaeis</taxon>
    </lineage>
</organism>
<dbReference type="SUPFAM" id="SSF63491">
    <property type="entry name" value="BAG domain"/>
    <property type="match status" value="1"/>
</dbReference>
<proteinExistence type="predicted"/>